<feature type="region of interest" description="Disordered" evidence="2">
    <location>
        <begin position="158"/>
        <end position="184"/>
    </location>
</feature>
<comment type="caution">
    <text evidence="4">The sequence shown here is derived from an EMBL/GenBank/DDBJ whole genome shotgun (WGS) entry which is preliminary data.</text>
</comment>
<dbReference type="InterPro" id="IPR000073">
    <property type="entry name" value="AB_hydrolase_1"/>
</dbReference>
<accession>A0A132PS83</accession>
<evidence type="ECO:0000259" key="3">
    <source>
        <dbReference type="Pfam" id="PF00561"/>
    </source>
</evidence>
<feature type="compositionally biased region" description="Basic and acidic residues" evidence="2">
    <location>
        <begin position="158"/>
        <end position="169"/>
    </location>
</feature>
<dbReference type="InterPro" id="IPR029058">
    <property type="entry name" value="AB_hydrolase_fold"/>
</dbReference>
<gene>
    <name evidence="4" type="ORF">AFM11_07310</name>
</gene>
<dbReference type="PRINTS" id="PR00412">
    <property type="entry name" value="EPOXHYDRLASE"/>
</dbReference>
<dbReference type="Proteomes" id="UP000070612">
    <property type="component" value="Unassembled WGS sequence"/>
</dbReference>
<evidence type="ECO:0000256" key="1">
    <source>
        <dbReference type="ARBA" id="ARBA00022801"/>
    </source>
</evidence>
<dbReference type="STRING" id="59750.AWC31_17405"/>
<dbReference type="AlphaFoldDB" id="A0A132PS83"/>
<reference evidence="4 5" key="1">
    <citation type="submission" date="2015-07" db="EMBL/GenBank/DDBJ databases">
        <title>A draft genome sequence of Mycobacterium wolinskyi.</title>
        <authorList>
            <person name="de Man T.J."/>
            <person name="Perry K.A."/>
            <person name="Coulliette A.D."/>
            <person name="Jensen B."/>
            <person name="Toney N.C."/>
            <person name="Limbago B.M."/>
            <person name="Noble-Wang J."/>
        </authorList>
    </citation>
    <scope>NUCLEOTIDE SEQUENCE [LARGE SCALE GENOMIC DNA]</scope>
    <source>
        <strain evidence="4 5">CDC_01</strain>
    </source>
</reference>
<feature type="domain" description="AB hydrolase-1" evidence="3">
    <location>
        <begin position="22"/>
        <end position="265"/>
    </location>
</feature>
<evidence type="ECO:0000256" key="2">
    <source>
        <dbReference type="SAM" id="MobiDB-lite"/>
    </source>
</evidence>
<dbReference type="EMBL" id="LGTW01000003">
    <property type="protein sequence ID" value="KWX25211.1"/>
    <property type="molecule type" value="Genomic_DNA"/>
</dbReference>
<dbReference type="PATRIC" id="fig|59750.3.peg.4662"/>
<evidence type="ECO:0000313" key="5">
    <source>
        <dbReference type="Proteomes" id="UP000070612"/>
    </source>
</evidence>
<protein>
    <submittedName>
        <fullName evidence="4">Alpha/beta hydrolase</fullName>
    </submittedName>
</protein>
<proteinExistence type="predicted"/>
<evidence type="ECO:0000313" key="4">
    <source>
        <dbReference type="EMBL" id="KWX25211.1"/>
    </source>
</evidence>
<sequence length="283" mass="31495">MEQYRRGELVFELIDAGPPDGPVVVLLHGFPQQNSSWDAIIARLTTAGYRCLAPNQRGYSPGARPTRRRDYRMAELVRDVLALIDTSGADRVHLVGHDWGAAVAWGVAAQAPARLASLSALSVPHPLAFLRSMPTSRQGLASWYMYLNQLPRLPERMMLGRDGRGEPLRKSLRRSGQSREVAMRDTRAMTEPGALTAALNWYRAMPLSLTDPRGARQKITVPTLYVWSDHDIAVTAKPAHDTARYVAGPYRFETLHGASHWLPEEESDAIADLLVEWFAAHPI</sequence>
<dbReference type="Pfam" id="PF00561">
    <property type="entry name" value="Abhydrolase_1"/>
    <property type="match status" value="1"/>
</dbReference>
<dbReference type="Gene3D" id="3.40.50.1820">
    <property type="entry name" value="alpha/beta hydrolase"/>
    <property type="match status" value="1"/>
</dbReference>
<dbReference type="RefSeq" id="WP_067845717.1">
    <property type="nucleotide sequence ID" value="NZ_LGTW01000003.1"/>
</dbReference>
<keyword evidence="5" id="KW-1185">Reference proteome</keyword>
<organism evidence="4 5">
    <name type="scientific">Mycolicibacterium wolinskyi</name>
    <dbReference type="NCBI Taxonomy" id="59750"/>
    <lineage>
        <taxon>Bacteria</taxon>
        <taxon>Bacillati</taxon>
        <taxon>Actinomycetota</taxon>
        <taxon>Actinomycetes</taxon>
        <taxon>Mycobacteriales</taxon>
        <taxon>Mycobacteriaceae</taxon>
        <taxon>Mycolicibacterium</taxon>
    </lineage>
</organism>
<dbReference type="GO" id="GO:0016787">
    <property type="term" value="F:hydrolase activity"/>
    <property type="evidence" value="ECO:0007669"/>
    <property type="project" value="UniProtKB-KW"/>
</dbReference>
<dbReference type="PANTHER" id="PTHR43329">
    <property type="entry name" value="EPOXIDE HYDROLASE"/>
    <property type="match status" value="1"/>
</dbReference>
<name>A0A132PS83_9MYCO</name>
<dbReference type="SUPFAM" id="SSF53474">
    <property type="entry name" value="alpha/beta-Hydrolases"/>
    <property type="match status" value="1"/>
</dbReference>
<keyword evidence="1 4" id="KW-0378">Hydrolase</keyword>
<dbReference type="InterPro" id="IPR000639">
    <property type="entry name" value="Epox_hydrolase-like"/>
</dbReference>